<evidence type="ECO:0000313" key="2">
    <source>
        <dbReference type="Proteomes" id="UP000234966"/>
    </source>
</evidence>
<dbReference type="SUPFAM" id="SSF56801">
    <property type="entry name" value="Acetyl-CoA synthetase-like"/>
    <property type="match status" value="1"/>
</dbReference>
<organism evidence="1 2">
    <name type="scientific">Fischerella thermalis CCMEE 5330</name>
    <dbReference type="NCBI Taxonomy" id="2019670"/>
    <lineage>
        <taxon>Bacteria</taxon>
        <taxon>Bacillati</taxon>
        <taxon>Cyanobacteriota</taxon>
        <taxon>Cyanophyceae</taxon>
        <taxon>Nostocales</taxon>
        <taxon>Hapalosiphonaceae</taxon>
        <taxon>Fischerella</taxon>
    </lineage>
</organism>
<reference evidence="1 2" key="1">
    <citation type="submission" date="2017-07" db="EMBL/GenBank/DDBJ databases">
        <title>Genomes of Fischerella (Mastigocladus) sp. strains.</title>
        <authorList>
            <person name="Miller S.R."/>
        </authorList>
    </citation>
    <scope>NUCLEOTIDE SEQUENCE [LARGE SCALE GENOMIC DNA]</scope>
    <source>
        <strain evidence="1 2">CCMEE 5330</strain>
    </source>
</reference>
<dbReference type="Gene3D" id="3.30.300.30">
    <property type="match status" value="1"/>
</dbReference>
<dbReference type="Proteomes" id="UP000234966">
    <property type="component" value="Unassembled WGS sequence"/>
</dbReference>
<name>A0A2N6MLD3_9CYAN</name>
<comment type="caution">
    <text evidence="1">The sequence shown here is derived from an EMBL/GenBank/DDBJ whole genome shotgun (WGS) entry which is preliminary data.</text>
</comment>
<accession>A0A2N6MLD3</accession>
<sequence length="99" mass="10979">MVRELQSENKSIVAYVVSQQQSLTISELRNFLKQKLPDYMIPSAIAIIMEKGWEQVIAVQGMTFTPGGKFCFNQSCTLTCICSSTRSHLVSNTKSAQAS</sequence>
<gene>
    <name evidence="1" type="ORF">CEN41_03375</name>
</gene>
<dbReference type="AlphaFoldDB" id="A0A2N6MLD3"/>
<proteinExistence type="predicted"/>
<protein>
    <submittedName>
        <fullName evidence="1">Uncharacterized protein</fullName>
    </submittedName>
</protein>
<dbReference type="EMBL" id="NMQI01000067">
    <property type="protein sequence ID" value="PMB47579.1"/>
    <property type="molecule type" value="Genomic_DNA"/>
</dbReference>
<evidence type="ECO:0000313" key="1">
    <source>
        <dbReference type="EMBL" id="PMB47579.1"/>
    </source>
</evidence>
<dbReference type="InterPro" id="IPR045851">
    <property type="entry name" value="AMP-bd_C_sf"/>
</dbReference>